<comment type="function">
    <text evidence="5">Part of a binding-protein-dependent transport system for aliphatic sulfonates. Putative binding protein.</text>
</comment>
<dbReference type="AlphaFoldDB" id="V2UP06"/>
<dbReference type="InterPro" id="IPR010067">
    <property type="entry name" value="ABC_SsuA_sub-bd"/>
</dbReference>
<dbReference type="RefSeq" id="WP_004902408.1">
    <property type="nucleotide sequence ID" value="NZ_BBTI01000006.1"/>
</dbReference>
<dbReference type="GO" id="GO:0042626">
    <property type="term" value="F:ATPase-coupled transmembrane transporter activity"/>
    <property type="evidence" value="ECO:0007669"/>
    <property type="project" value="InterPro"/>
</dbReference>
<dbReference type="PANTHER" id="PTHR30024">
    <property type="entry name" value="ALIPHATIC SULFONATES-BINDING PROTEIN-RELATED"/>
    <property type="match status" value="1"/>
</dbReference>
<evidence type="ECO:0000256" key="4">
    <source>
        <dbReference type="ARBA" id="ARBA00022729"/>
    </source>
</evidence>
<dbReference type="NCBIfam" id="TIGR01728">
    <property type="entry name" value="SsuA_fam"/>
    <property type="match status" value="1"/>
</dbReference>
<evidence type="ECO:0000313" key="8">
    <source>
        <dbReference type="EMBL" id="ESK50336.1"/>
    </source>
</evidence>
<reference evidence="8 9" key="1">
    <citation type="submission" date="2013-10" db="EMBL/GenBank/DDBJ databases">
        <title>The Genome Sequence of Acinetobacter brisouii CIP 110357.</title>
        <authorList>
            <consortium name="The Broad Institute Genomics Platform"/>
            <consortium name="The Broad Institute Genome Sequencing Center for Infectious Disease"/>
            <person name="Cerqueira G."/>
            <person name="Feldgarden M."/>
            <person name="Courvalin P."/>
            <person name="Grillot-Courvalin C."/>
            <person name="Clermont D."/>
            <person name="Rocha E."/>
            <person name="Yoon E.-J."/>
            <person name="Nemec A."/>
            <person name="Young S.K."/>
            <person name="Zeng Q."/>
            <person name="Gargeya S."/>
            <person name="Fitzgerald M."/>
            <person name="Abouelleil A."/>
            <person name="Alvarado L."/>
            <person name="Berlin A.M."/>
            <person name="Chapman S.B."/>
            <person name="Gainer-Dewar J."/>
            <person name="Goldberg J."/>
            <person name="Gnerre S."/>
            <person name="Griggs A."/>
            <person name="Gujja S."/>
            <person name="Hansen M."/>
            <person name="Howarth C."/>
            <person name="Imamovic A."/>
            <person name="Ireland A."/>
            <person name="Larimer J."/>
            <person name="McCowan C."/>
            <person name="Murphy C."/>
            <person name="Pearson M."/>
            <person name="Poon T.W."/>
            <person name="Priest M."/>
            <person name="Roberts A."/>
            <person name="Saif S."/>
            <person name="Shea T."/>
            <person name="Sykes S."/>
            <person name="Wortman J."/>
            <person name="Nusbaum C."/>
            <person name="Birren B."/>
        </authorList>
    </citation>
    <scope>NUCLEOTIDE SEQUENCE [LARGE SCALE GENOMIC DNA]</scope>
    <source>
        <strain evidence="8 9">CIP 110357</strain>
    </source>
</reference>
<dbReference type="STRING" id="396323.VH98_14075"/>
<evidence type="ECO:0000256" key="6">
    <source>
        <dbReference type="ARBA" id="ARBA00070228"/>
    </source>
</evidence>
<dbReference type="EMBL" id="AYEU01000007">
    <property type="protein sequence ID" value="ESK50336.1"/>
    <property type="molecule type" value="Genomic_DNA"/>
</dbReference>
<dbReference type="SUPFAM" id="SSF53850">
    <property type="entry name" value="Periplasmic binding protein-like II"/>
    <property type="match status" value="1"/>
</dbReference>
<evidence type="ECO:0000256" key="2">
    <source>
        <dbReference type="ARBA" id="ARBA00010742"/>
    </source>
</evidence>
<comment type="similarity">
    <text evidence="2">Belongs to the bacterial solute-binding protein SsuA/TauA family.</text>
</comment>
<keyword evidence="3" id="KW-0813">Transport</keyword>
<comment type="subcellular location">
    <subcellularLocation>
        <location evidence="1">Periplasm</location>
    </subcellularLocation>
</comment>
<dbReference type="SMART" id="SM00062">
    <property type="entry name" value="PBPb"/>
    <property type="match status" value="1"/>
</dbReference>
<dbReference type="HOGENOM" id="CLU_028871_2_0_6"/>
<keyword evidence="9" id="KW-1185">Reference proteome</keyword>
<dbReference type="CDD" id="cd13557">
    <property type="entry name" value="PBP2_SsuA"/>
    <property type="match status" value="1"/>
</dbReference>
<evidence type="ECO:0000313" key="9">
    <source>
        <dbReference type="Proteomes" id="UP000018418"/>
    </source>
</evidence>
<sequence>MNRIQQWSVIGCAGLSLALSACSKPAEQQQGNAQAASQPKTELKTLSIGFQKYGLLPIVKARGDLEKTLQAQGVQVKWVEFPAGPQLLEGLNVGSVVIGEAGEAPPIFAQAANANLVYVANQPAAPQAEALIVPKTSNIHSIQELKGKRVALNKGSNVHYLLLKVLEANHLTLKDIQVVYLPPADARAAFEKGAVDAWVIWDPFFAAAQQQLGARVLSTGQNLVSNHQFYLADRKFAQNNPQVFNTVVKELNQTTEWVKTHQDDAAKLLEKPTGLDYSVLKTSISRMGFGVTPISSQVIAEQQQVADAFYQQKLIPNQIHIQDAILSAANK</sequence>
<evidence type="ECO:0000256" key="5">
    <source>
        <dbReference type="ARBA" id="ARBA00055538"/>
    </source>
</evidence>
<dbReference type="PATRIC" id="fig|1341683.3.peg.2288"/>
<dbReference type="Pfam" id="PF09084">
    <property type="entry name" value="NMT1"/>
    <property type="match status" value="1"/>
</dbReference>
<dbReference type="PANTHER" id="PTHR30024:SF42">
    <property type="entry name" value="ALIPHATIC SULFONATES-BINDING PROTEIN-RELATED"/>
    <property type="match status" value="1"/>
</dbReference>
<dbReference type="PROSITE" id="PS51257">
    <property type="entry name" value="PROKAR_LIPOPROTEIN"/>
    <property type="match status" value="1"/>
</dbReference>
<organism evidence="8 9">
    <name type="scientific">Acinetobacter brisouii CIP 110357</name>
    <dbReference type="NCBI Taxonomy" id="1341683"/>
    <lineage>
        <taxon>Bacteria</taxon>
        <taxon>Pseudomonadati</taxon>
        <taxon>Pseudomonadota</taxon>
        <taxon>Gammaproteobacteria</taxon>
        <taxon>Moraxellales</taxon>
        <taxon>Moraxellaceae</taxon>
        <taxon>Acinetobacter</taxon>
    </lineage>
</organism>
<evidence type="ECO:0000259" key="7">
    <source>
        <dbReference type="SMART" id="SM00062"/>
    </source>
</evidence>
<protein>
    <recommendedName>
        <fullName evidence="6">Putative aliphatic sulfonates-binding protein</fullName>
    </recommendedName>
</protein>
<keyword evidence="4" id="KW-0732">Signal</keyword>
<dbReference type="InterPro" id="IPR015168">
    <property type="entry name" value="SsuA/THI5"/>
</dbReference>
<name>V2UP06_9GAMM</name>
<dbReference type="GO" id="GO:0016020">
    <property type="term" value="C:membrane"/>
    <property type="evidence" value="ECO:0007669"/>
    <property type="project" value="InterPro"/>
</dbReference>
<dbReference type="Gene3D" id="3.40.190.10">
    <property type="entry name" value="Periplasmic binding protein-like II"/>
    <property type="match status" value="2"/>
</dbReference>
<dbReference type="Proteomes" id="UP000018418">
    <property type="component" value="Unassembled WGS sequence"/>
</dbReference>
<accession>V2UP06</accession>
<evidence type="ECO:0000256" key="3">
    <source>
        <dbReference type="ARBA" id="ARBA00022448"/>
    </source>
</evidence>
<proteinExistence type="inferred from homology"/>
<comment type="caution">
    <text evidence="8">The sequence shown here is derived from an EMBL/GenBank/DDBJ whole genome shotgun (WGS) entry which is preliminary data.</text>
</comment>
<feature type="domain" description="Solute-binding protein family 3/N-terminal" evidence="7">
    <location>
        <begin position="45"/>
        <end position="265"/>
    </location>
</feature>
<dbReference type="FunFam" id="3.40.190.10:FF:000050">
    <property type="entry name" value="Sulfonate ABC transporter substrate-binding protein"/>
    <property type="match status" value="1"/>
</dbReference>
<dbReference type="InterPro" id="IPR001638">
    <property type="entry name" value="Solute-binding_3/MltF_N"/>
</dbReference>
<evidence type="ECO:0000256" key="1">
    <source>
        <dbReference type="ARBA" id="ARBA00004418"/>
    </source>
</evidence>
<dbReference type="GO" id="GO:0042597">
    <property type="term" value="C:periplasmic space"/>
    <property type="evidence" value="ECO:0007669"/>
    <property type="project" value="UniProtKB-SubCell"/>
</dbReference>
<gene>
    <name evidence="8" type="ORF">P255_02312</name>
</gene>